<keyword evidence="7" id="KW-1185">Reference proteome</keyword>
<dbReference type="PANTHER" id="PTHR46825:SF15">
    <property type="entry name" value="BETA-LACTAMASE-RELATED DOMAIN-CONTAINING PROTEIN"/>
    <property type="match status" value="1"/>
</dbReference>
<evidence type="ECO:0000256" key="3">
    <source>
        <dbReference type="SAM" id="SignalP"/>
    </source>
</evidence>
<dbReference type="InterPro" id="IPR021860">
    <property type="entry name" value="Peptidase_S12_Pab87-rel_C"/>
</dbReference>
<dbReference type="Pfam" id="PF11954">
    <property type="entry name" value="DUF3471"/>
    <property type="match status" value="1"/>
</dbReference>
<dbReference type="OrthoDB" id="552049at2759"/>
<dbReference type="Gene3D" id="3.40.710.10">
    <property type="entry name" value="DD-peptidase/beta-lactamase superfamily"/>
    <property type="match status" value="1"/>
</dbReference>
<gene>
    <name evidence="6" type="ORF">B0A50_08709</name>
</gene>
<evidence type="ECO:0000256" key="1">
    <source>
        <dbReference type="ARBA" id="ARBA00038215"/>
    </source>
</evidence>
<evidence type="ECO:0000313" key="6">
    <source>
        <dbReference type="EMBL" id="TKA21714.1"/>
    </source>
</evidence>
<comment type="caution">
    <text evidence="6">The sequence shown here is derived from an EMBL/GenBank/DDBJ whole genome shotgun (WGS) entry which is preliminary data.</text>
</comment>
<dbReference type="InterPro" id="IPR050491">
    <property type="entry name" value="AmpC-like"/>
</dbReference>
<feature type="domain" description="Peptidase S12 Pab87-related C-terminal" evidence="5">
    <location>
        <begin position="435"/>
        <end position="541"/>
    </location>
</feature>
<dbReference type="Proteomes" id="UP000308549">
    <property type="component" value="Unassembled WGS sequence"/>
</dbReference>
<evidence type="ECO:0000259" key="4">
    <source>
        <dbReference type="Pfam" id="PF00144"/>
    </source>
</evidence>
<protein>
    <recommendedName>
        <fullName evidence="8">Beta-lactamase/transpeptidase-like protein</fullName>
    </recommendedName>
</protein>
<evidence type="ECO:0000313" key="7">
    <source>
        <dbReference type="Proteomes" id="UP000308549"/>
    </source>
</evidence>
<evidence type="ECO:0000259" key="5">
    <source>
        <dbReference type="Pfam" id="PF11954"/>
    </source>
</evidence>
<dbReference type="InterPro" id="IPR001466">
    <property type="entry name" value="Beta-lactam-related"/>
</dbReference>
<feature type="chain" id="PRO_5020421402" description="Beta-lactamase/transpeptidase-like protein" evidence="3">
    <location>
        <begin position="18"/>
        <end position="551"/>
    </location>
</feature>
<dbReference type="EMBL" id="NAJL01000106">
    <property type="protein sequence ID" value="TKA21714.1"/>
    <property type="molecule type" value="Genomic_DNA"/>
</dbReference>
<dbReference type="PANTHER" id="PTHR46825">
    <property type="entry name" value="D-ALANYL-D-ALANINE-CARBOXYPEPTIDASE/ENDOPEPTIDASE AMPH"/>
    <property type="match status" value="1"/>
</dbReference>
<evidence type="ECO:0008006" key="8">
    <source>
        <dbReference type="Google" id="ProtNLM"/>
    </source>
</evidence>
<dbReference type="SUPFAM" id="SSF56601">
    <property type="entry name" value="beta-lactamase/transpeptidase-like"/>
    <property type="match status" value="1"/>
</dbReference>
<dbReference type="InterPro" id="IPR012338">
    <property type="entry name" value="Beta-lactam/transpept-like"/>
</dbReference>
<proteinExistence type="inferred from homology"/>
<sequence>MRLLASFCFAAPTPVLAKWLDFLPQQPLSNPHDTHQPFTKDLDTFINATMTEFLTPGMSIAIVNANTTSAKGYGYANLATQEPMTPRTLFLAGSTTKSFTATAISQLVYSNASDYADIDWTTKLVALLREDFVLQDEYATNHISLIDALSHRTGMPRHDTSWVNQPGPVDLKERVRQLRYLPLHRELREAWEYCNLMFHVVAHALETVTRSSMTELLRNRIWKPLGMLETFFDLTDALAYAESSDEVTMATGYLYDNLTSHSYVAVPWSDLPPADGAGGVVSNVQDYTRWIQTFLNPFNTSSPVSAEAIEMMTSAHMPRPATISPYAGGKAWYGLGLEGGVYKDVEVIGHGGAINGYMTAMYWIPEREFGVVIMQNTYSLAPNVVLWKIIDDFLETAEAERYDMAGAARKMQAEKLAEMDQARNRLYPERGDLDPALPLPEYEGRYTHPAYHNFTISRTTDSSPQDGDGLGASPRLQVTPSVGAYGNISATMHHVSGEHWLTVTSMGPAGSWLTDEAVKARFEVGVKGKVTGLWLQVEPAIPDMALLERVA</sequence>
<reference evidence="6 7" key="1">
    <citation type="submission" date="2017-03" db="EMBL/GenBank/DDBJ databases">
        <title>Genomes of endolithic fungi from Antarctica.</title>
        <authorList>
            <person name="Coleine C."/>
            <person name="Masonjones S."/>
            <person name="Stajich J.E."/>
        </authorList>
    </citation>
    <scope>NUCLEOTIDE SEQUENCE [LARGE SCALE GENOMIC DNA]</scope>
    <source>
        <strain evidence="6 7">CCFEE 6315</strain>
    </source>
</reference>
<dbReference type="Pfam" id="PF00144">
    <property type="entry name" value="Beta-lactamase"/>
    <property type="match status" value="1"/>
</dbReference>
<keyword evidence="3" id="KW-0732">Signal</keyword>
<feature type="region of interest" description="Disordered" evidence="2">
    <location>
        <begin position="456"/>
        <end position="476"/>
    </location>
</feature>
<comment type="similarity">
    <text evidence="1">Belongs to the peptidase S12 family.</text>
</comment>
<organism evidence="6 7">
    <name type="scientific">Salinomyces thailandicus</name>
    <dbReference type="NCBI Taxonomy" id="706561"/>
    <lineage>
        <taxon>Eukaryota</taxon>
        <taxon>Fungi</taxon>
        <taxon>Dikarya</taxon>
        <taxon>Ascomycota</taxon>
        <taxon>Pezizomycotina</taxon>
        <taxon>Dothideomycetes</taxon>
        <taxon>Dothideomycetidae</taxon>
        <taxon>Mycosphaerellales</taxon>
        <taxon>Teratosphaeriaceae</taxon>
        <taxon>Salinomyces</taxon>
    </lineage>
</organism>
<evidence type="ECO:0000256" key="2">
    <source>
        <dbReference type="SAM" id="MobiDB-lite"/>
    </source>
</evidence>
<name>A0A4U0TIX3_9PEZI</name>
<accession>A0A4U0TIX3</accession>
<dbReference type="AlphaFoldDB" id="A0A4U0TIX3"/>
<feature type="domain" description="Beta-lactamase-related" evidence="4">
    <location>
        <begin position="47"/>
        <end position="380"/>
    </location>
</feature>
<feature type="signal peptide" evidence="3">
    <location>
        <begin position="1"/>
        <end position="17"/>
    </location>
</feature>
<feature type="compositionally biased region" description="Polar residues" evidence="2">
    <location>
        <begin position="456"/>
        <end position="465"/>
    </location>
</feature>